<dbReference type="RefSeq" id="WP_113054030.1">
    <property type="nucleotide sequence ID" value="NZ_QEVW01000009.1"/>
</dbReference>
<dbReference type="SUPFAM" id="SSF51182">
    <property type="entry name" value="RmlC-like cupins"/>
    <property type="match status" value="1"/>
</dbReference>
<reference evidence="5 6" key="1">
    <citation type="submission" date="2018-04" db="EMBL/GenBank/DDBJ databases">
        <title>Paenibacillus taichungensis Genome sequencing and assembly.</title>
        <authorList>
            <person name="Xu J."/>
            <person name="Rensing C."/>
            <person name="Mazhar H.S."/>
        </authorList>
    </citation>
    <scope>NUCLEOTIDE SEQUENCE [LARGE SCALE GENOMIC DNA]</scope>
    <source>
        <strain evidence="5 6">NC1</strain>
    </source>
</reference>
<comment type="caution">
    <text evidence="5">The sequence shown here is derived from an EMBL/GenBank/DDBJ whole genome shotgun (WGS) entry which is preliminary data.</text>
</comment>
<accession>A0A329QTJ5</accession>
<dbReference type="InterPro" id="IPR014710">
    <property type="entry name" value="RmlC-like_jellyroll"/>
</dbReference>
<feature type="domain" description="HTH araC/xylS-type" evidence="4">
    <location>
        <begin position="194"/>
        <end position="292"/>
    </location>
</feature>
<dbReference type="PANTHER" id="PTHR43280:SF28">
    <property type="entry name" value="HTH-TYPE TRANSCRIPTIONAL ACTIVATOR RHAS"/>
    <property type="match status" value="1"/>
</dbReference>
<dbReference type="Pfam" id="PF02311">
    <property type="entry name" value="AraC_binding"/>
    <property type="match status" value="1"/>
</dbReference>
<dbReference type="Pfam" id="PF12833">
    <property type="entry name" value="HTH_18"/>
    <property type="match status" value="1"/>
</dbReference>
<dbReference type="EMBL" id="QEVW01000009">
    <property type="protein sequence ID" value="RAW14612.1"/>
    <property type="molecule type" value="Genomic_DNA"/>
</dbReference>
<evidence type="ECO:0000313" key="5">
    <source>
        <dbReference type="EMBL" id="RAW14612.1"/>
    </source>
</evidence>
<dbReference type="GO" id="GO:0003700">
    <property type="term" value="F:DNA-binding transcription factor activity"/>
    <property type="evidence" value="ECO:0007669"/>
    <property type="project" value="InterPro"/>
</dbReference>
<evidence type="ECO:0000256" key="3">
    <source>
        <dbReference type="ARBA" id="ARBA00023163"/>
    </source>
</evidence>
<dbReference type="PRINTS" id="PR00032">
    <property type="entry name" value="HTHARAC"/>
</dbReference>
<dbReference type="InterPro" id="IPR018062">
    <property type="entry name" value="HTH_AraC-typ_CS"/>
</dbReference>
<keyword evidence="1" id="KW-0805">Transcription regulation</keyword>
<evidence type="ECO:0000259" key="4">
    <source>
        <dbReference type="PROSITE" id="PS01124"/>
    </source>
</evidence>
<dbReference type="PROSITE" id="PS01124">
    <property type="entry name" value="HTH_ARAC_FAMILY_2"/>
    <property type="match status" value="1"/>
</dbReference>
<dbReference type="GO" id="GO:0043565">
    <property type="term" value="F:sequence-specific DNA binding"/>
    <property type="evidence" value="ECO:0007669"/>
    <property type="project" value="InterPro"/>
</dbReference>
<keyword evidence="3" id="KW-0804">Transcription</keyword>
<dbReference type="PROSITE" id="PS00041">
    <property type="entry name" value="HTH_ARAC_FAMILY_1"/>
    <property type="match status" value="1"/>
</dbReference>
<name>A0A329QTJ5_9BACL</name>
<dbReference type="Proteomes" id="UP000250642">
    <property type="component" value="Unassembled WGS sequence"/>
</dbReference>
<protein>
    <submittedName>
        <fullName evidence="5">AraC family transcriptional regulator</fullName>
    </submittedName>
</protein>
<dbReference type="Gene3D" id="2.60.120.10">
    <property type="entry name" value="Jelly Rolls"/>
    <property type="match status" value="1"/>
</dbReference>
<organism evidence="5 6">
    <name type="scientific">Paenibacillus taichungensis</name>
    <dbReference type="NCBI Taxonomy" id="484184"/>
    <lineage>
        <taxon>Bacteria</taxon>
        <taxon>Bacillati</taxon>
        <taxon>Bacillota</taxon>
        <taxon>Bacilli</taxon>
        <taxon>Bacillales</taxon>
        <taxon>Paenibacillaceae</taxon>
        <taxon>Paenibacillus</taxon>
    </lineage>
</organism>
<dbReference type="InterPro" id="IPR018060">
    <property type="entry name" value="HTH_AraC"/>
</dbReference>
<proteinExistence type="predicted"/>
<evidence type="ECO:0000256" key="1">
    <source>
        <dbReference type="ARBA" id="ARBA00023015"/>
    </source>
</evidence>
<evidence type="ECO:0000313" key="6">
    <source>
        <dbReference type="Proteomes" id="UP000250642"/>
    </source>
</evidence>
<keyword evidence="2" id="KW-0238">DNA-binding</keyword>
<dbReference type="InterPro" id="IPR020449">
    <property type="entry name" value="Tscrpt_reg_AraC-type_HTH"/>
</dbReference>
<dbReference type="InterPro" id="IPR003313">
    <property type="entry name" value="AraC-bd"/>
</dbReference>
<dbReference type="InterPro" id="IPR009057">
    <property type="entry name" value="Homeodomain-like_sf"/>
</dbReference>
<dbReference type="PANTHER" id="PTHR43280">
    <property type="entry name" value="ARAC-FAMILY TRANSCRIPTIONAL REGULATOR"/>
    <property type="match status" value="1"/>
</dbReference>
<dbReference type="SUPFAM" id="SSF46689">
    <property type="entry name" value="Homeodomain-like"/>
    <property type="match status" value="2"/>
</dbReference>
<dbReference type="InterPro" id="IPR011051">
    <property type="entry name" value="RmlC_Cupin_sf"/>
</dbReference>
<dbReference type="SMART" id="SM00342">
    <property type="entry name" value="HTH_ARAC"/>
    <property type="match status" value="1"/>
</dbReference>
<sequence>MLKTEFRIDQNGRELTEHRTVTLPLACYETTIVRNVHGHIPLHWHDELQFVLVVQGEALFHVNNQKIIVTQGDGLFINSGCMHMAEERGKKDNCIYLCLNVSPHFVVPPELYLKYVHPYISATNLPYLYIKREISWGAQVLNAIRQVKKNLDEQPPFYEMNVASSLLTIWKHLITSGYALEYNPSEVIRSKRMKGMVEWIHLHSAEPIKLEDIARAGQLSRSETCRYFKQMLKTTPMQYVIDYRIQKSVELLQLQERSITEIAYEVGFNSTSYFINQFRKTMQITPLKFRREMELRNKEGIGQ</sequence>
<gene>
    <name evidence="5" type="ORF">DC345_16855</name>
</gene>
<dbReference type="CDD" id="cd02208">
    <property type="entry name" value="cupin_RmlC-like"/>
    <property type="match status" value="1"/>
</dbReference>
<dbReference type="Gene3D" id="1.10.10.60">
    <property type="entry name" value="Homeodomain-like"/>
    <property type="match status" value="2"/>
</dbReference>
<evidence type="ECO:0000256" key="2">
    <source>
        <dbReference type="ARBA" id="ARBA00023125"/>
    </source>
</evidence>
<dbReference type="AlphaFoldDB" id="A0A329QTJ5"/>